<evidence type="ECO:0000256" key="2">
    <source>
        <dbReference type="PROSITE-ProRule" id="PRU10007"/>
    </source>
</evidence>
<dbReference type="RefSeq" id="WP_340360884.1">
    <property type="nucleotide sequence ID" value="NZ_JBBKZU010000022.1"/>
</dbReference>
<dbReference type="Pfam" id="PF00171">
    <property type="entry name" value="Aldedh"/>
    <property type="match status" value="1"/>
</dbReference>
<reference evidence="5 6" key="1">
    <citation type="submission" date="2024-03" db="EMBL/GenBank/DDBJ databases">
        <title>Novel species of the genus Variovorax.</title>
        <authorList>
            <person name="Liu Q."/>
            <person name="Xin Y.-H."/>
        </authorList>
    </citation>
    <scope>NUCLEOTIDE SEQUENCE [LARGE SCALE GENOMIC DNA]</scope>
    <source>
        <strain evidence="5 6">KACC 18899</strain>
    </source>
</reference>
<keyword evidence="6" id="KW-1185">Reference proteome</keyword>
<evidence type="ECO:0000256" key="3">
    <source>
        <dbReference type="RuleBase" id="RU003345"/>
    </source>
</evidence>
<dbReference type="Gene3D" id="3.40.309.10">
    <property type="entry name" value="Aldehyde Dehydrogenase, Chain A, domain 2"/>
    <property type="match status" value="1"/>
</dbReference>
<dbReference type="SUPFAM" id="SSF53720">
    <property type="entry name" value="ALDH-like"/>
    <property type="match status" value="1"/>
</dbReference>
<organism evidence="5 6">
    <name type="scientific">Variovorax ureilyticus</name>
    <dbReference type="NCBI Taxonomy" id="1836198"/>
    <lineage>
        <taxon>Bacteria</taxon>
        <taxon>Pseudomonadati</taxon>
        <taxon>Pseudomonadota</taxon>
        <taxon>Betaproteobacteria</taxon>
        <taxon>Burkholderiales</taxon>
        <taxon>Comamonadaceae</taxon>
        <taxon>Variovorax</taxon>
    </lineage>
</organism>
<evidence type="ECO:0000313" key="6">
    <source>
        <dbReference type="Proteomes" id="UP001365846"/>
    </source>
</evidence>
<feature type="active site" evidence="2">
    <location>
        <position position="270"/>
    </location>
</feature>
<evidence type="ECO:0000256" key="1">
    <source>
        <dbReference type="ARBA" id="ARBA00023002"/>
    </source>
</evidence>
<accession>A0ABU8VQR8</accession>
<keyword evidence="1 3" id="KW-0560">Oxidoreductase</keyword>
<gene>
    <name evidence="5" type="ORF">WKW77_31810</name>
</gene>
<dbReference type="InterPro" id="IPR016162">
    <property type="entry name" value="Ald_DH_N"/>
</dbReference>
<comment type="similarity">
    <text evidence="3">Belongs to the aldehyde dehydrogenase family.</text>
</comment>
<dbReference type="InterPro" id="IPR029510">
    <property type="entry name" value="Ald_DH_CS_GLU"/>
</dbReference>
<proteinExistence type="inferred from homology"/>
<evidence type="ECO:0000313" key="5">
    <source>
        <dbReference type="EMBL" id="MEJ8815686.1"/>
    </source>
</evidence>
<dbReference type="InterPro" id="IPR016161">
    <property type="entry name" value="Ald_DH/histidinol_DH"/>
</dbReference>
<dbReference type="InterPro" id="IPR016160">
    <property type="entry name" value="Ald_DH_CS_CYS"/>
</dbReference>
<comment type="caution">
    <text evidence="5">The sequence shown here is derived from an EMBL/GenBank/DDBJ whole genome shotgun (WGS) entry which is preliminary data.</text>
</comment>
<dbReference type="PROSITE" id="PS00687">
    <property type="entry name" value="ALDEHYDE_DEHYDR_GLU"/>
    <property type="match status" value="1"/>
</dbReference>
<feature type="domain" description="Aldehyde dehydrogenase" evidence="4">
    <location>
        <begin position="33"/>
        <end position="493"/>
    </location>
</feature>
<dbReference type="EMBL" id="JBBKZU010000022">
    <property type="protein sequence ID" value="MEJ8815686.1"/>
    <property type="molecule type" value="Genomic_DNA"/>
</dbReference>
<dbReference type="PANTHER" id="PTHR11699">
    <property type="entry name" value="ALDEHYDE DEHYDROGENASE-RELATED"/>
    <property type="match status" value="1"/>
</dbReference>
<dbReference type="Gene3D" id="3.40.605.10">
    <property type="entry name" value="Aldehyde Dehydrogenase, Chain A, domain 1"/>
    <property type="match status" value="1"/>
</dbReference>
<dbReference type="InterPro" id="IPR016163">
    <property type="entry name" value="Ald_DH_C"/>
</dbReference>
<protein>
    <submittedName>
        <fullName evidence="5">Aldehyde dehydrogenase family protein</fullName>
    </submittedName>
</protein>
<name>A0ABU8VQR8_9BURK</name>
<sequence>MQANDLSLLSPETRRALDIPGRLWIAGEPQEANEHLPVIDPSSGRQVGAIADGDAWSVDAAIRAAREAFDRGPWRRMPGSEREARLRRLADLMERDAQLLAELETVDVGMPMWMSRGLNVAGAIGVLRFMANLAGRTYGKTVPVHTPDPEAAYFGYTRREPLGVIGAIIPWNVPLMLATWKLAPALAAGCSIVLKPSEDASCSVLHLARLASEAGIPSGVVNVVTGRGVTAGAALAAHPGVNKITFTGSTATGKQIARAAAENVTQVSLELGGKSPQILFSDADLDKAIPSIANSVFLNSGQVCVAGSRVYIERAIYDEAMERLVRHVRELRIGCGLDPQTQLGPLVSAKQQDRVLRFLDDAVASGVQMLTGDYKVDGPGFYVRPTVAAPKDERTAIVRQEVFGPVVTAAPFSGIDEAVALANDTDYGLAAMVWTRDLGRMHSIVPQLQCGRVAVNTEPFPYPALPEGGRKASGYGRDNGEEAFESYLDTKAVLLRYA</sequence>
<dbReference type="PROSITE" id="PS00070">
    <property type="entry name" value="ALDEHYDE_DEHYDR_CYS"/>
    <property type="match status" value="1"/>
</dbReference>
<evidence type="ECO:0000259" key="4">
    <source>
        <dbReference type="Pfam" id="PF00171"/>
    </source>
</evidence>
<dbReference type="Proteomes" id="UP001365846">
    <property type="component" value="Unassembled WGS sequence"/>
</dbReference>
<dbReference type="InterPro" id="IPR015590">
    <property type="entry name" value="Aldehyde_DH_dom"/>
</dbReference>